<dbReference type="PROSITE" id="PS51352">
    <property type="entry name" value="THIOREDOXIN_2"/>
    <property type="match status" value="1"/>
</dbReference>
<feature type="site" description="Deprotonates C-terminal active site Cys" evidence="9">
    <location>
        <position position="22"/>
    </location>
</feature>
<keyword evidence="3" id="KW-0813">Transport</keyword>
<keyword evidence="5 10" id="KW-1015">Disulfide bond</keyword>
<evidence type="ECO:0000256" key="6">
    <source>
        <dbReference type="ARBA" id="ARBA00023284"/>
    </source>
</evidence>
<evidence type="ECO:0000313" key="15">
    <source>
        <dbReference type="Proteomes" id="UP000037778"/>
    </source>
</evidence>
<evidence type="ECO:0000256" key="5">
    <source>
        <dbReference type="ARBA" id="ARBA00023157"/>
    </source>
</evidence>
<dbReference type="InterPro" id="IPR013766">
    <property type="entry name" value="Thioredoxin_domain"/>
</dbReference>
<evidence type="ECO:0000256" key="2">
    <source>
        <dbReference type="ARBA" id="ARBA00020570"/>
    </source>
</evidence>
<feature type="site" description="Contributes to redox potential value" evidence="9">
    <location>
        <position position="29"/>
    </location>
</feature>
<dbReference type="FunFam" id="3.40.30.10:FF:000001">
    <property type="entry name" value="Thioredoxin"/>
    <property type="match status" value="1"/>
</dbReference>
<accession>A0A0C2WLE9</accession>
<reference evidence="14 15" key="1">
    <citation type="journal article" date="2015" name="Genome Biol. Evol.">
        <title>Functionally Structured Genomes in Lactobacillus kunkeei Colonizing the Honey Crop and Food Products of Honeybees and Stingless Bees.</title>
        <authorList>
            <person name="Tamarit D."/>
            <person name="Ellegaard K.M."/>
            <person name="Wikander J."/>
            <person name="Olofsson T."/>
            <person name="Vasquez A."/>
            <person name="Andersson S.G."/>
        </authorList>
    </citation>
    <scope>NUCLEOTIDE SEQUENCE [LARGE SCALE GENOMIC DNA]</scope>
    <source>
        <strain evidence="12 15">LAko</strain>
        <strain evidence="13 14">LAla</strain>
    </source>
</reference>
<dbReference type="EMBL" id="JXCY01000002">
    <property type="protein sequence ID" value="KOY77121.1"/>
    <property type="molecule type" value="Genomic_DNA"/>
</dbReference>
<evidence type="ECO:0000313" key="14">
    <source>
        <dbReference type="Proteomes" id="UP000037749"/>
    </source>
</evidence>
<feature type="disulfide bond" description="Redox-active" evidence="10">
    <location>
        <begin position="28"/>
        <end position="31"/>
    </location>
</feature>
<dbReference type="InterPro" id="IPR017937">
    <property type="entry name" value="Thioredoxin_CS"/>
</dbReference>
<proteinExistence type="inferred from homology"/>
<dbReference type="PROSITE" id="PS00194">
    <property type="entry name" value="THIOREDOXIN_1"/>
    <property type="match status" value="1"/>
</dbReference>
<dbReference type="PRINTS" id="PR00421">
    <property type="entry name" value="THIOREDOXIN"/>
</dbReference>
<feature type="active site" description="Nucleophile" evidence="9">
    <location>
        <position position="31"/>
    </location>
</feature>
<evidence type="ECO:0000256" key="3">
    <source>
        <dbReference type="ARBA" id="ARBA00022448"/>
    </source>
</evidence>
<keyword evidence="4" id="KW-0249">Electron transport</keyword>
<dbReference type="GO" id="GO:0045454">
    <property type="term" value="P:cell redox homeostasis"/>
    <property type="evidence" value="ECO:0007669"/>
    <property type="project" value="TreeGrafter"/>
</dbReference>
<dbReference type="OrthoDB" id="9790390at2"/>
<dbReference type="PANTHER" id="PTHR45663">
    <property type="entry name" value="GEO12009P1"/>
    <property type="match status" value="1"/>
</dbReference>
<dbReference type="AlphaFoldDB" id="A0A0C2WLE9"/>
<evidence type="ECO:0000256" key="10">
    <source>
        <dbReference type="PIRSR" id="PIRSR000077-4"/>
    </source>
</evidence>
<evidence type="ECO:0000256" key="4">
    <source>
        <dbReference type="ARBA" id="ARBA00022982"/>
    </source>
</evidence>
<evidence type="ECO:0000256" key="8">
    <source>
        <dbReference type="PIRNR" id="PIRNR000077"/>
    </source>
</evidence>
<feature type="site" description="Contributes to redox potential value" evidence="9">
    <location>
        <position position="30"/>
    </location>
</feature>
<dbReference type="InterPro" id="IPR036249">
    <property type="entry name" value="Thioredoxin-like_sf"/>
</dbReference>
<keyword evidence="15" id="KW-1185">Reference proteome</keyword>
<feature type="domain" description="Thioredoxin" evidence="11">
    <location>
        <begin position="1"/>
        <end position="106"/>
    </location>
</feature>
<dbReference type="InterPro" id="IPR005746">
    <property type="entry name" value="Thioredoxin"/>
</dbReference>
<evidence type="ECO:0000259" key="11">
    <source>
        <dbReference type="PROSITE" id="PS51352"/>
    </source>
</evidence>
<dbReference type="Proteomes" id="UP000037778">
    <property type="component" value="Unassembled WGS sequence"/>
</dbReference>
<evidence type="ECO:0000256" key="1">
    <source>
        <dbReference type="ARBA" id="ARBA00008987"/>
    </source>
</evidence>
<gene>
    <name evidence="12" type="ORF">RZ71_10310</name>
    <name evidence="13" type="ORF">RZ72_07210</name>
</gene>
<evidence type="ECO:0000256" key="9">
    <source>
        <dbReference type="PIRSR" id="PIRSR000077-1"/>
    </source>
</evidence>
<name>A0A0C2WLE9_9LACO</name>
<evidence type="ECO:0000256" key="7">
    <source>
        <dbReference type="NCBIfam" id="TIGR01068"/>
    </source>
</evidence>
<sequence>MATTITRENLAQETDNKMTVIDFWAPWCGPCKIMDPVLEAMEEEFGDRIHFGKMNVDNNEDVAKQYKVMGLPSIVLFKNGKAVEKVTGVYPKEKMAHYLNRKLEEM</sequence>
<dbReference type="GO" id="GO:0015035">
    <property type="term" value="F:protein-disulfide reductase activity"/>
    <property type="evidence" value="ECO:0007669"/>
    <property type="project" value="UniProtKB-UniRule"/>
</dbReference>
<dbReference type="Pfam" id="PF00085">
    <property type="entry name" value="Thioredoxin"/>
    <property type="match status" value="1"/>
</dbReference>
<dbReference type="GO" id="GO:0005829">
    <property type="term" value="C:cytosol"/>
    <property type="evidence" value="ECO:0007669"/>
    <property type="project" value="TreeGrafter"/>
</dbReference>
<evidence type="ECO:0000313" key="12">
    <source>
        <dbReference type="EMBL" id="KOY77121.1"/>
    </source>
</evidence>
<dbReference type="PIRSF" id="PIRSF000077">
    <property type="entry name" value="Thioredoxin"/>
    <property type="match status" value="1"/>
</dbReference>
<comment type="caution">
    <text evidence="12">The sequence shown here is derived from an EMBL/GenBank/DDBJ whole genome shotgun (WGS) entry which is preliminary data.</text>
</comment>
<protein>
    <recommendedName>
        <fullName evidence="2 7">Thioredoxin</fullName>
    </recommendedName>
</protein>
<keyword evidence="6 10" id="KW-0676">Redox-active center</keyword>
<dbReference type="Proteomes" id="UP000037749">
    <property type="component" value="Unassembled WGS sequence"/>
</dbReference>
<dbReference type="SUPFAM" id="SSF52833">
    <property type="entry name" value="Thioredoxin-like"/>
    <property type="match status" value="1"/>
</dbReference>
<dbReference type="RefSeq" id="WP_041152823.1">
    <property type="nucleotide sequence ID" value="NZ_CP084249.1"/>
</dbReference>
<dbReference type="PANTHER" id="PTHR45663:SF11">
    <property type="entry name" value="GEO12009P1"/>
    <property type="match status" value="1"/>
</dbReference>
<dbReference type="CDD" id="cd02947">
    <property type="entry name" value="TRX_family"/>
    <property type="match status" value="1"/>
</dbReference>
<dbReference type="PATRIC" id="fig|148814.11.peg.183"/>
<evidence type="ECO:0000313" key="13">
    <source>
        <dbReference type="EMBL" id="KOY79665.1"/>
    </source>
</evidence>
<dbReference type="NCBIfam" id="TIGR01068">
    <property type="entry name" value="thioredoxin"/>
    <property type="match status" value="1"/>
</dbReference>
<dbReference type="Gene3D" id="3.40.30.10">
    <property type="entry name" value="Glutaredoxin"/>
    <property type="match status" value="1"/>
</dbReference>
<organism evidence="12 15">
    <name type="scientific">Apilactobacillus kunkeei</name>
    <dbReference type="NCBI Taxonomy" id="148814"/>
    <lineage>
        <taxon>Bacteria</taxon>
        <taxon>Bacillati</taxon>
        <taxon>Bacillota</taxon>
        <taxon>Bacilli</taxon>
        <taxon>Lactobacillales</taxon>
        <taxon>Lactobacillaceae</taxon>
        <taxon>Apilactobacillus</taxon>
    </lineage>
</organism>
<feature type="active site" description="Nucleophile" evidence="9">
    <location>
        <position position="28"/>
    </location>
</feature>
<comment type="similarity">
    <text evidence="1 8">Belongs to the thioredoxin family.</text>
</comment>
<dbReference type="EMBL" id="JXCZ01000007">
    <property type="protein sequence ID" value="KOY79665.1"/>
    <property type="molecule type" value="Genomic_DNA"/>
</dbReference>